<keyword evidence="3" id="KW-0812">Transmembrane</keyword>
<dbReference type="InterPro" id="IPR001128">
    <property type="entry name" value="Cyt_P450"/>
</dbReference>
<evidence type="ECO:0000256" key="5">
    <source>
        <dbReference type="ARBA" id="ARBA00022989"/>
    </source>
</evidence>
<dbReference type="InterPro" id="IPR017972">
    <property type="entry name" value="Cyt_P450_CS"/>
</dbReference>
<dbReference type="PANTHER" id="PTHR24286:SF159">
    <property type="entry name" value="CYTOCHROME P450, FAMILY 724, SUBFAMILY A, POLYPEPTIDE 1"/>
    <property type="match status" value="1"/>
</dbReference>
<keyword evidence="6 7" id="KW-0408">Iron</keyword>
<sequence length="474" mass="54214">MVELGALPTVLALFLGLVLAFLVKFFFSRAHTNLPHGKMGWPLLGETLAYLKPHKSDSIGIFLQEHCSRYGKVFKSHLFGHRTIVSCDHELNMFILQNEEKLFQSSYPQALHGILGRNSLILVSGDVHKKLRSLALGMIGGTKSTVNFLPSIESLSISMMESWKGCKEVVFCKEAKRFTFNLMMKQSLSIGPDEAVTAQILEDFHTFMKGFVSLPIYIPGTSYHKAVKARERITSTIKGIIEGRRKENRLQNGDFLDVILSKENLTDEERVSLILDLLLGGHETTATLMALLIYFLAHSPQALQQLREEHLAIRKNKNDGELLSWEDYKQMNFTLNVIYEGLRCGNVVKFVHRKSLEDIRFKEYLIPAGWKVLPVFTAVHHDPCLHENPWDFNPWRWDDQATNKKVSFFGGGQRLCPGADLAKLETAFFLHHLVLNYRWKIKGDNFPLAYPYVEFHKELAIEMEPIHKTLEQKC</sequence>
<dbReference type="InterPro" id="IPR036396">
    <property type="entry name" value="Cyt_P450_sf"/>
</dbReference>
<evidence type="ECO:0000313" key="10">
    <source>
        <dbReference type="Proteomes" id="UP001168098"/>
    </source>
</evidence>
<dbReference type="GO" id="GO:0016020">
    <property type="term" value="C:membrane"/>
    <property type="evidence" value="ECO:0007669"/>
    <property type="project" value="UniProtKB-SubCell"/>
</dbReference>
<evidence type="ECO:0000256" key="2">
    <source>
        <dbReference type="ARBA" id="ARBA00010617"/>
    </source>
</evidence>
<proteinExistence type="inferred from homology"/>
<evidence type="ECO:0008006" key="11">
    <source>
        <dbReference type="Google" id="ProtNLM"/>
    </source>
</evidence>
<dbReference type="EMBL" id="JARBHA010000014">
    <property type="protein sequence ID" value="KAJ9683333.1"/>
    <property type="molecule type" value="Genomic_DNA"/>
</dbReference>
<comment type="caution">
    <text evidence="9">The sequence shown here is derived from an EMBL/GenBank/DDBJ whole genome shotgun (WGS) entry which is preliminary data.</text>
</comment>
<dbReference type="Proteomes" id="UP001168098">
    <property type="component" value="Unassembled WGS sequence"/>
</dbReference>
<gene>
    <name evidence="9" type="ORF">PVL29_019072</name>
</gene>
<evidence type="ECO:0000256" key="3">
    <source>
        <dbReference type="ARBA" id="ARBA00022692"/>
    </source>
</evidence>
<keyword evidence="8" id="KW-0560">Oxidoreductase</keyword>
<dbReference type="PANTHER" id="PTHR24286">
    <property type="entry name" value="CYTOCHROME P450 26"/>
    <property type="match status" value="1"/>
</dbReference>
<protein>
    <recommendedName>
        <fullName evidence="11">Cytochrome P450 724B1</fullName>
    </recommendedName>
</protein>
<feature type="binding site" description="axial binding residue" evidence="7">
    <location>
        <position position="416"/>
    </location>
    <ligand>
        <name>heme</name>
        <dbReference type="ChEBI" id="CHEBI:30413"/>
    </ligand>
    <ligandPart>
        <name>Fe</name>
        <dbReference type="ChEBI" id="CHEBI:18248"/>
    </ligandPart>
</feature>
<evidence type="ECO:0000313" key="9">
    <source>
        <dbReference type="EMBL" id="KAJ9683333.1"/>
    </source>
</evidence>
<dbReference type="GO" id="GO:0016132">
    <property type="term" value="P:brassinosteroid biosynthetic process"/>
    <property type="evidence" value="ECO:0007669"/>
    <property type="project" value="TreeGrafter"/>
</dbReference>
<dbReference type="Gene3D" id="1.10.630.10">
    <property type="entry name" value="Cytochrome P450"/>
    <property type="match status" value="1"/>
</dbReference>
<dbReference type="FunFam" id="1.10.630.10:FF:000424">
    <property type="entry name" value="Uncharacterized protein"/>
    <property type="match status" value="1"/>
</dbReference>
<evidence type="ECO:0000256" key="4">
    <source>
        <dbReference type="ARBA" id="ARBA00022723"/>
    </source>
</evidence>
<dbReference type="GO" id="GO:0020037">
    <property type="term" value="F:heme binding"/>
    <property type="evidence" value="ECO:0007669"/>
    <property type="project" value="InterPro"/>
</dbReference>
<dbReference type="GO" id="GO:0016705">
    <property type="term" value="F:oxidoreductase activity, acting on paired donors, with incorporation or reduction of molecular oxygen"/>
    <property type="evidence" value="ECO:0007669"/>
    <property type="project" value="InterPro"/>
</dbReference>
<dbReference type="PRINTS" id="PR00385">
    <property type="entry name" value="P450"/>
</dbReference>
<dbReference type="Pfam" id="PF00067">
    <property type="entry name" value="p450"/>
    <property type="match status" value="1"/>
</dbReference>
<dbReference type="GO" id="GO:0010268">
    <property type="term" value="P:brassinosteroid homeostasis"/>
    <property type="evidence" value="ECO:0007669"/>
    <property type="project" value="TreeGrafter"/>
</dbReference>
<reference evidence="9 10" key="1">
    <citation type="journal article" date="2023" name="BMC Biotechnol.">
        <title>Vitis rotundifolia cv Carlos genome sequencing.</title>
        <authorList>
            <person name="Huff M."/>
            <person name="Hulse-Kemp A."/>
            <person name="Scheffler B."/>
            <person name="Youngblood R."/>
            <person name="Simpson S."/>
            <person name="Babiker E."/>
            <person name="Staton M."/>
        </authorList>
    </citation>
    <scope>NUCLEOTIDE SEQUENCE [LARGE SCALE GENOMIC DNA]</scope>
    <source>
        <tissue evidence="9">Leaf</tissue>
    </source>
</reference>
<dbReference type="SUPFAM" id="SSF48264">
    <property type="entry name" value="Cytochrome P450"/>
    <property type="match status" value="1"/>
</dbReference>
<dbReference type="PRINTS" id="PR00463">
    <property type="entry name" value="EP450I"/>
</dbReference>
<evidence type="ECO:0000256" key="7">
    <source>
        <dbReference type="PIRSR" id="PIRSR602401-1"/>
    </source>
</evidence>
<accession>A0AA39DFT8</accession>
<keyword evidence="4 7" id="KW-0479">Metal-binding</keyword>
<keyword evidence="5" id="KW-1133">Transmembrane helix</keyword>
<dbReference type="AlphaFoldDB" id="A0AA39DFT8"/>
<comment type="similarity">
    <text evidence="2 8">Belongs to the cytochrome P450 family.</text>
</comment>
<keyword evidence="7 8" id="KW-0349">Heme</keyword>
<dbReference type="GO" id="GO:0016125">
    <property type="term" value="P:sterol metabolic process"/>
    <property type="evidence" value="ECO:0007669"/>
    <property type="project" value="TreeGrafter"/>
</dbReference>
<evidence type="ECO:0000256" key="1">
    <source>
        <dbReference type="ARBA" id="ARBA00004167"/>
    </source>
</evidence>
<comment type="subcellular location">
    <subcellularLocation>
        <location evidence="1">Membrane</location>
        <topology evidence="1">Single-pass membrane protein</topology>
    </subcellularLocation>
</comment>
<keyword evidence="8" id="KW-0503">Monooxygenase</keyword>
<dbReference type="PROSITE" id="PS00086">
    <property type="entry name" value="CYTOCHROME_P450"/>
    <property type="match status" value="1"/>
</dbReference>
<dbReference type="GO" id="GO:0005506">
    <property type="term" value="F:iron ion binding"/>
    <property type="evidence" value="ECO:0007669"/>
    <property type="project" value="InterPro"/>
</dbReference>
<name>A0AA39DFT8_VITRO</name>
<comment type="cofactor">
    <cofactor evidence="7">
        <name>heme</name>
        <dbReference type="ChEBI" id="CHEBI:30413"/>
    </cofactor>
</comment>
<keyword evidence="5" id="KW-0472">Membrane</keyword>
<dbReference type="FunFam" id="1.10.630.10:FF:000415">
    <property type="entry name" value="Cytochrome P450 family 87 subfamily A polypeptide 2"/>
    <property type="match status" value="1"/>
</dbReference>
<dbReference type="GO" id="GO:0004497">
    <property type="term" value="F:monooxygenase activity"/>
    <property type="evidence" value="ECO:0007669"/>
    <property type="project" value="UniProtKB-KW"/>
</dbReference>
<dbReference type="CDD" id="cd11043">
    <property type="entry name" value="CYP90-like"/>
    <property type="match status" value="1"/>
</dbReference>
<organism evidence="9 10">
    <name type="scientific">Vitis rotundifolia</name>
    <name type="common">Muscadine grape</name>
    <dbReference type="NCBI Taxonomy" id="103349"/>
    <lineage>
        <taxon>Eukaryota</taxon>
        <taxon>Viridiplantae</taxon>
        <taxon>Streptophyta</taxon>
        <taxon>Embryophyta</taxon>
        <taxon>Tracheophyta</taxon>
        <taxon>Spermatophyta</taxon>
        <taxon>Magnoliopsida</taxon>
        <taxon>eudicotyledons</taxon>
        <taxon>Gunneridae</taxon>
        <taxon>Pentapetalae</taxon>
        <taxon>rosids</taxon>
        <taxon>Vitales</taxon>
        <taxon>Vitaceae</taxon>
        <taxon>Viteae</taxon>
        <taxon>Vitis</taxon>
    </lineage>
</organism>
<dbReference type="InterPro" id="IPR002401">
    <property type="entry name" value="Cyt_P450_E_grp-I"/>
</dbReference>
<evidence type="ECO:0000256" key="8">
    <source>
        <dbReference type="RuleBase" id="RU000461"/>
    </source>
</evidence>
<evidence type="ECO:0000256" key="6">
    <source>
        <dbReference type="ARBA" id="ARBA00023004"/>
    </source>
</evidence>
<keyword evidence="10" id="KW-1185">Reference proteome</keyword>